<reference evidence="4 5" key="1">
    <citation type="submission" date="2018-03" db="EMBL/GenBank/DDBJ databases">
        <title>Genome sequence of Clostridium vincentii DSM 10228.</title>
        <authorList>
            <person name="Poehlein A."/>
            <person name="Daniel R."/>
        </authorList>
    </citation>
    <scope>NUCLEOTIDE SEQUENCE [LARGE SCALE GENOMIC DNA]</scope>
    <source>
        <strain evidence="4 5">DSM 10228</strain>
    </source>
</reference>
<dbReference type="RefSeq" id="WP_106058324.1">
    <property type="nucleotide sequence ID" value="NZ_PVXQ01000002.1"/>
</dbReference>
<evidence type="ECO:0000259" key="3">
    <source>
        <dbReference type="PROSITE" id="PS51371"/>
    </source>
</evidence>
<feature type="domain" description="CBS" evidence="3">
    <location>
        <begin position="72"/>
        <end position="124"/>
    </location>
</feature>
<dbReference type="EC" id="1.1.1.205" evidence="4"/>
<keyword evidence="1 2" id="KW-0129">CBS domain</keyword>
<evidence type="ECO:0000313" key="4">
    <source>
        <dbReference type="EMBL" id="PRR84359.1"/>
    </source>
</evidence>
<dbReference type="EMBL" id="PVXQ01000002">
    <property type="protein sequence ID" value="PRR84359.1"/>
    <property type="molecule type" value="Genomic_DNA"/>
</dbReference>
<evidence type="ECO:0000313" key="5">
    <source>
        <dbReference type="Proteomes" id="UP000239471"/>
    </source>
</evidence>
<dbReference type="SMART" id="SM00116">
    <property type="entry name" value="CBS"/>
    <property type="match status" value="2"/>
</dbReference>
<dbReference type="PANTHER" id="PTHR43080:SF2">
    <property type="entry name" value="CBS DOMAIN-CONTAINING PROTEIN"/>
    <property type="match status" value="1"/>
</dbReference>
<evidence type="ECO:0000256" key="1">
    <source>
        <dbReference type="ARBA" id="ARBA00023122"/>
    </source>
</evidence>
<keyword evidence="4" id="KW-0560">Oxidoreductase</keyword>
<accession>A0A2T0BKH7</accession>
<dbReference type="AlphaFoldDB" id="A0A2T0BKH7"/>
<dbReference type="OrthoDB" id="9790355at2"/>
<sequence length="124" mass="13820">MKIANIIKVPPHTINVNDTIDKALSLINSLNINGLPVIDDTKKLVGMIVKADIYRFMIAPGHYDSCPVEWVMSKSVIVAQSDEDILTVAKRLRENNILAMPVINKDDVIGIISTEDLLDYFITQ</sequence>
<name>A0A2T0BKH7_9CLOT</name>
<feature type="domain" description="CBS" evidence="3">
    <location>
        <begin position="6"/>
        <end position="65"/>
    </location>
</feature>
<dbReference type="PANTHER" id="PTHR43080">
    <property type="entry name" value="CBS DOMAIN-CONTAINING PROTEIN CBSX3, MITOCHONDRIAL"/>
    <property type="match status" value="1"/>
</dbReference>
<proteinExistence type="predicted"/>
<dbReference type="Pfam" id="PF00571">
    <property type="entry name" value="CBS"/>
    <property type="match status" value="2"/>
</dbReference>
<dbReference type="PROSITE" id="PS51371">
    <property type="entry name" value="CBS"/>
    <property type="match status" value="2"/>
</dbReference>
<dbReference type="CDD" id="cd02205">
    <property type="entry name" value="CBS_pair_SF"/>
    <property type="match status" value="1"/>
</dbReference>
<dbReference type="Gene3D" id="3.10.580.10">
    <property type="entry name" value="CBS-domain"/>
    <property type="match status" value="1"/>
</dbReference>
<dbReference type="Proteomes" id="UP000239471">
    <property type="component" value="Unassembled WGS sequence"/>
</dbReference>
<dbReference type="InterPro" id="IPR046342">
    <property type="entry name" value="CBS_dom_sf"/>
</dbReference>
<dbReference type="InterPro" id="IPR000644">
    <property type="entry name" value="CBS_dom"/>
</dbReference>
<dbReference type="SUPFAM" id="SSF54631">
    <property type="entry name" value="CBS-domain pair"/>
    <property type="match status" value="1"/>
</dbReference>
<dbReference type="GO" id="GO:0003938">
    <property type="term" value="F:IMP dehydrogenase activity"/>
    <property type="evidence" value="ECO:0007669"/>
    <property type="project" value="UniProtKB-EC"/>
</dbReference>
<protein>
    <submittedName>
        <fullName evidence="4">Inosine-5'-monophosphate dehydrogenase</fullName>
        <ecNumber evidence="4">1.1.1.205</ecNumber>
    </submittedName>
</protein>
<keyword evidence="5" id="KW-1185">Reference proteome</keyword>
<comment type="caution">
    <text evidence="4">The sequence shown here is derived from an EMBL/GenBank/DDBJ whole genome shotgun (WGS) entry which is preliminary data.</text>
</comment>
<dbReference type="InterPro" id="IPR051257">
    <property type="entry name" value="Diverse_CBS-Domain"/>
</dbReference>
<organism evidence="4 5">
    <name type="scientific">Clostridium vincentii</name>
    <dbReference type="NCBI Taxonomy" id="52704"/>
    <lineage>
        <taxon>Bacteria</taxon>
        <taxon>Bacillati</taxon>
        <taxon>Bacillota</taxon>
        <taxon>Clostridia</taxon>
        <taxon>Eubacteriales</taxon>
        <taxon>Clostridiaceae</taxon>
        <taxon>Clostridium</taxon>
    </lineage>
</organism>
<gene>
    <name evidence="4" type="primary">guaB_1</name>
    <name evidence="4" type="ORF">CLVI_02850</name>
</gene>
<evidence type="ECO:0000256" key="2">
    <source>
        <dbReference type="PROSITE-ProRule" id="PRU00703"/>
    </source>
</evidence>